<accession>A0A3E3K134</accession>
<protein>
    <submittedName>
        <fullName evidence="2">Extracellular solute-binding protein</fullName>
    </submittedName>
</protein>
<evidence type="ECO:0000256" key="1">
    <source>
        <dbReference type="SAM" id="SignalP"/>
    </source>
</evidence>
<keyword evidence="1" id="KW-0732">Signal</keyword>
<evidence type="ECO:0000313" key="3">
    <source>
        <dbReference type="Proteomes" id="UP000261080"/>
    </source>
</evidence>
<keyword evidence="3" id="KW-1185">Reference proteome</keyword>
<proteinExistence type="predicted"/>
<comment type="caution">
    <text evidence="2">The sequence shown here is derived from an EMBL/GenBank/DDBJ whole genome shotgun (WGS) entry which is preliminary data.</text>
</comment>
<dbReference type="Gene3D" id="3.40.190.10">
    <property type="entry name" value="Periplasmic binding protein-like II"/>
    <property type="match status" value="1"/>
</dbReference>
<dbReference type="PANTHER" id="PTHR43649">
    <property type="entry name" value="ARABINOSE-BINDING PROTEIN-RELATED"/>
    <property type="match status" value="1"/>
</dbReference>
<dbReference type="EMBL" id="QVLX01000005">
    <property type="protein sequence ID" value="RGE86429.1"/>
    <property type="molecule type" value="Genomic_DNA"/>
</dbReference>
<dbReference type="RefSeq" id="WP_024733028.1">
    <property type="nucleotide sequence ID" value="NZ_CALBAT010000028.1"/>
</dbReference>
<dbReference type="InterPro" id="IPR050490">
    <property type="entry name" value="Bact_solute-bd_prot1"/>
</dbReference>
<dbReference type="AlphaFoldDB" id="A0A3E3K134"/>
<sequence>MRERKRFRKATAMVCLVSLAAGFSGCGEKEEKKTLRVITDQRLYDKVDMAARFMEGIHSRIRVEIQTLPGEGPERETEIEKLRTEIMAGKGPDVYLLESDQDNIAEVRSYLLENPYQAMQSGALAPLDEYMEGDTYWENSTYNEAFLKAGRFDGRQYIIPLSGYWFVLAQKSGIDEMEGDTLWEWIEQAEASSDIQQKMAFRGIWQGAGRWMQPAVDYENQEVFFDKEEWKEFVKQWVSFLESTDAMIEESGSGFSLNFIESVGYEPGTTLRLIPDMNGHKVASVGSYGAVGMSSDYKEESYELIMLLLNERTRKYKEEKHDRELPVLDGWIDFSGAPLQENAVQNWMSSADEHVAQEVVECLREIENVYFMTEAEWNLYTELSALIFDRYEPSIQMEQKISEIADTTWNIYKKLVSE</sequence>
<dbReference type="Proteomes" id="UP000261080">
    <property type="component" value="Unassembled WGS sequence"/>
</dbReference>
<dbReference type="PROSITE" id="PS51257">
    <property type="entry name" value="PROKAR_LIPOPROTEIN"/>
    <property type="match status" value="1"/>
</dbReference>
<feature type="signal peptide" evidence="1">
    <location>
        <begin position="1"/>
        <end position="20"/>
    </location>
</feature>
<dbReference type="PANTHER" id="PTHR43649:SF12">
    <property type="entry name" value="DIACETYLCHITOBIOSE BINDING PROTEIN DASA"/>
    <property type="match status" value="1"/>
</dbReference>
<reference evidence="2 3" key="1">
    <citation type="submission" date="2018-08" db="EMBL/GenBank/DDBJ databases">
        <title>A genome reference for cultivated species of the human gut microbiota.</title>
        <authorList>
            <person name="Zou Y."/>
            <person name="Xue W."/>
            <person name="Luo G."/>
        </authorList>
    </citation>
    <scope>NUCLEOTIDE SEQUENCE [LARGE SCALE GENOMIC DNA]</scope>
    <source>
        <strain evidence="2 3">AF37-2AT</strain>
    </source>
</reference>
<dbReference type="OrthoDB" id="2068247at2"/>
<dbReference type="SUPFAM" id="SSF53850">
    <property type="entry name" value="Periplasmic binding protein-like II"/>
    <property type="match status" value="1"/>
</dbReference>
<evidence type="ECO:0000313" key="2">
    <source>
        <dbReference type="EMBL" id="RGE86429.1"/>
    </source>
</evidence>
<dbReference type="GeneID" id="97193270"/>
<feature type="chain" id="PRO_5038676907" evidence="1">
    <location>
        <begin position="21"/>
        <end position="418"/>
    </location>
</feature>
<name>A0A3E3K134_9FIRM</name>
<organism evidence="2 3">
    <name type="scientific">Sellimonas intestinalis</name>
    <dbReference type="NCBI Taxonomy" id="1653434"/>
    <lineage>
        <taxon>Bacteria</taxon>
        <taxon>Bacillati</taxon>
        <taxon>Bacillota</taxon>
        <taxon>Clostridia</taxon>
        <taxon>Lachnospirales</taxon>
        <taxon>Lachnospiraceae</taxon>
        <taxon>Sellimonas</taxon>
    </lineage>
</organism>
<gene>
    <name evidence="2" type="ORF">DW016_10220</name>
</gene>